<dbReference type="GO" id="GO:0016020">
    <property type="term" value="C:membrane"/>
    <property type="evidence" value="ECO:0007669"/>
    <property type="project" value="UniProtKB-SubCell"/>
</dbReference>
<keyword evidence="5 7" id="KW-1133">Transmembrane helix</keyword>
<dbReference type="Pfam" id="PF01694">
    <property type="entry name" value="Rhomboid"/>
    <property type="match status" value="1"/>
</dbReference>
<dbReference type="PANTHER" id="PTHR43066:SF26">
    <property type="entry name" value="RHOMBOID PROTEASE GLPG"/>
    <property type="match status" value="1"/>
</dbReference>
<feature type="transmembrane region" description="Helical" evidence="7">
    <location>
        <begin position="131"/>
        <end position="151"/>
    </location>
</feature>
<dbReference type="Proteomes" id="UP000218899">
    <property type="component" value="Chromosome"/>
</dbReference>
<feature type="transmembrane region" description="Helical" evidence="7">
    <location>
        <begin position="106"/>
        <end position="125"/>
    </location>
</feature>
<dbReference type="PANTHER" id="PTHR43066">
    <property type="entry name" value="RHOMBOID-RELATED PROTEIN"/>
    <property type="match status" value="1"/>
</dbReference>
<keyword evidence="3" id="KW-0997">Cell inner membrane</keyword>
<gene>
    <name evidence="9" type="ORF">SVA_1296</name>
</gene>
<dbReference type="Gene3D" id="1.20.1540.10">
    <property type="entry name" value="Rhomboid-like"/>
    <property type="match status" value="1"/>
</dbReference>
<evidence type="ECO:0000256" key="5">
    <source>
        <dbReference type="ARBA" id="ARBA00022989"/>
    </source>
</evidence>
<feature type="transmembrane region" description="Helical" evidence="7">
    <location>
        <begin position="76"/>
        <end position="94"/>
    </location>
</feature>
<keyword evidence="4 7" id="KW-0812">Transmembrane</keyword>
<dbReference type="AlphaFoldDB" id="A0A1B4VBE1"/>
<keyword evidence="6 7" id="KW-0472">Membrane</keyword>
<evidence type="ECO:0000256" key="4">
    <source>
        <dbReference type="ARBA" id="ARBA00022692"/>
    </source>
</evidence>
<feature type="transmembrane region" description="Helical" evidence="7">
    <location>
        <begin position="172"/>
        <end position="192"/>
    </location>
</feature>
<feature type="domain" description="Peptidase S54 rhomboid" evidence="8">
    <location>
        <begin position="71"/>
        <end position="217"/>
    </location>
</feature>
<evidence type="ECO:0000313" key="10">
    <source>
        <dbReference type="Proteomes" id="UP000218899"/>
    </source>
</evidence>
<evidence type="ECO:0000256" key="1">
    <source>
        <dbReference type="ARBA" id="ARBA00004141"/>
    </source>
</evidence>
<dbReference type="RefSeq" id="WP_096460396.1">
    <property type="nucleotide sequence ID" value="NZ_AP014936.1"/>
</dbReference>
<evidence type="ECO:0000256" key="3">
    <source>
        <dbReference type="ARBA" id="ARBA00022519"/>
    </source>
</evidence>
<dbReference type="OrthoDB" id="9814037at2"/>
<organism evidence="9 10">
    <name type="scientific">Sulfurifustis variabilis</name>
    <dbReference type="NCBI Taxonomy" id="1675686"/>
    <lineage>
        <taxon>Bacteria</taxon>
        <taxon>Pseudomonadati</taxon>
        <taxon>Pseudomonadota</taxon>
        <taxon>Gammaproteobacteria</taxon>
        <taxon>Acidiferrobacterales</taxon>
        <taxon>Acidiferrobacteraceae</taxon>
        <taxon>Sulfurifustis</taxon>
    </lineage>
</organism>
<protein>
    <submittedName>
        <fullName evidence="9">Membrane protein</fullName>
    </submittedName>
</protein>
<keyword evidence="10" id="KW-1185">Reference proteome</keyword>
<sequence length="228" mass="24629">MIPLRDDVPTRITPFVTVTFIVACSAIFLWQISLGQRGFQAAVVSLGVIPATLFGYESLPPELHLVPPAMTVFTSMFLHGSIMHLLGNMLYLWIFGNNIEDAMGHVRFVVFYLVCGVAAALVQAFPDPDSTVPMIGASGAISGVLGAYLLLYPRAHVLVLIPLGFFSRLVHLPAMLVLGLWFVLQLVSSALAPAGEGGVAFGAHIGGFIAGMALIPFFKYRRVRLFAR</sequence>
<dbReference type="PROSITE" id="PS51257">
    <property type="entry name" value="PROKAR_LIPOPROTEIN"/>
    <property type="match status" value="1"/>
</dbReference>
<dbReference type="FunFam" id="1.20.1540.10:FF:000027">
    <property type="entry name" value="Rhomboid family intramembrane serine protease"/>
    <property type="match status" value="1"/>
</dbReference>
<proteinExistence type="predicted"/>
<feature type="transmembrane region" description="Helical" evidence="7">
    <location>
        <begin position="12"/>
        <end position="32"/>
    </location>
</feature>
<accession>A0A1B4VBE1</accession>
<feature type="transmembrane region" description="Helical" evidence="7">
    <location>
        <begin position="198"/>
        <end position="218"/>
    </location>
</feature>
<dbReference type="SUPFAM" id="SSF144091">
    <property type="entry name" value="Rhomboid-like"/>
    <property type="match status" value="1"/>
</dbReference>
<dbReference type="InterPro" id="IPR022764">
    <property type="entry name" value="Peptidase_S54_rhomboid_dom"/>
</dbReference>
<comment type="subcellular location">
    <subcellularLocation>
        <location evidence="1">Membrane</location>
        <topology evidence="1">Multi-pass membrane protein</topology>
    </subcellularLocation>
</comment>
<evidence type="ECO:0000259" key="8">
    <source>
        <dbReference type="Pfam" id="PF01694"/>
    </source>
</evidence>
<dbReference type="EMBL" id="AP014936">
    <property type="protein sequence ID" value="BAU47871.1"/>
    <property type="molecule type" value="Genomic_DNA"/>
</dbReference>
<reference evidence="9 10" key="1">
    <citation type="submission" date="2015-08" db="EMBL/GenBank/DDBJ databases">
        <title>Complete genome sequence of Sulfurifustis variabilis.</title>
        <authorList>
            <person name="Miura A."/>
            <person name="Kojima H."/>
            <person name="Fukui M."/>
        </authorList>
    </citation>
    <scope>NUCLEOTIDE SEQUENCE [LARGE SCALE GENOMIC DNA]</scope>
    <source>
        <strain evidence="10">skN76</strain>
    </source>
</reference>
<dbReference type="GO" id="GO:0004252">
    <property type="term" value="F:serine-type endopeptidase activity"/>
    <property type="evidence" value="ECO:0007669"/>
    <property type="project" value="InterPro"/>
</dbReference>
<dbReference type="KEGG" id="sva:SVA_1296"/>
<evidence type="ECO:0000313" key="9">
    <source>
        <dbReference type="EMBL" id="BAU47871.1"/>
    </source>
</evidence>
<name>A0A1B4VBE1_9GAMM</name>
<evidence type="ECO:0000256" key="6">
    <source>
        <dbReference type="ARBA" id="ARBA00023136"/>
    </source>
</evidence>
<evidence type="ECO:0000256" key="2">
    <source>
        <dbReference type="ARBA" id="ARBA00022475"/>
    </source>
</evidence>
<dbReference type="InterPro" id="IPR035952">
    <property type="entry name" value="Rhomboid-like_sf"/>
</dbReference>
<evidence type="ECO:0000256" key="7">
    <source>
        <dbReference type="SAM" id="Phobius"/>
    </source>
</evidence>
<keyword evidence="2" id="KW-1003">Cell membrane</keyword>